<dbReference type="PANTHER" id="PTHR23022">
    <property type="entry name" value="TRANSPOSABLE ELEMENT-RELATED"/>
    <property type="match status" value="1"/>
</dbReference>
<dbReference type="InterPro" id="IPR052338">
    <property type="entry name" value="Transposase_5"/>
</dbReference>
<feature type="domain" description="Transposase Tc1-like" evidence="2">
    <location>
        <begin position="100"/>
        <end position="160"/>
    </location>
</feature>
<organism evidence="4 5">
    <name type="scientific">Cladonia borealis</name>
    <dbReference type="NCBI Taxonomy" id="184061"/>
    <lineage>
        <taxon>Eukaryota</taxon>
        <taxon>Fungi</taxon>
        <taxon>Dikarya</taxon>
        <taxon>Ascomycota</taxon>
        <taxon>Pezizomycotina</taxon>
        <taxon>Lecanoromycetes</taxon>
        <taxon>OSLEUM clade</taxon>
        <taxon>Lecanoromycetidae</taxon>
        <taxon>Lecanorales</taxon>
        <taxon>Lecanorineae</taxon>
        <taxon>Cladoniaceae</taxon>
        <taxon>Cladonia</taxon>
    </lineage>
</organism>
<dbReference type="InterPro" id="IPR038717">
    <property type="entry name" value="Tc1-like_DDE_dom"/>
</dbReference>
<dbReference type="SUPFAM" id="SSF46689">
    <property type="entry name" value="Homeodomain-like"/>
    <property type="match status" value="1"/>
</dbReference>
<dbReference type="Pfam" id="PF13358">
    <property type="entry name" value="DDE_3"/>
    <property type="match status" value="1"/>
</dbReference>
<proteinExistence type="predicted"/>
<dbReference type="InterPro" id="IPR002492">
    <property type="entry name" value="Transposase_Tc1-like"/>
</dbReference>
<dbReference type="PANTHER" id="PTHR23022:SF119">
    <property type="entry name" value="TC1-LIKE TRANSPOSASE DDE DOMAIN-CONTAINING PROTEIN"/>
    <property type="match status" value="1"/>
</dbReference>
<dbReference type="Gene3D" id="3.30.420.10">
    <property type="entry name" value="Ribonuclease H-like superfamily/Ribonuclease H"/>
    <property type="match status" value="1"/>
</dbReference>
<dbReference type="Pfam" id="PF01498">
    <property type="entry name" value="HTH_Tnp_Tc3_2"/>
    <property type="match status" value="1"/>
</dbReference>
<keyword evidence="5" id="KW-1185">Reference proteome</keyword>
<evidence type="ECO:0000313" key="4">
    <source>
        <dbReference type="EMBL" id="KAK0513098.1"/>
    </source>
</evidence>
<comment type="caution">
    <text evidence="4">The sequence shown here is derived from an EMBL/GenBank/DDBJ whole genome shotgun (WGS) entry which is preliminary data.</text>
</comment>
<dbReference type="GO" id="GO:0006313">
    <property type="term" value="P:DNA transposition"/>
    <property type="evidence" value="ECO:0007669"/>
    <property type="project" value="InterPro"/>
</dbReference>
<dbReference type="GO" id="GO:0003677">
    <property type="term" value="F:DNA binding"/>
    <property type="evidence" value="ECO:0007669"/>
    <property type="project" value="InterPro"/>
</dbReference>
<evidence type="ECO:0000259" key="2">
    <source>
        <dbReference type="Pfam" id="PF01498"/>
    </source>
</evidence>
<reference evidence="4" key="1">
    <citation type="submission" date="2023-03" db="EMBL/GenBank/DDBJ databases">
        <title>Complete genome of Cladonia borealis.</title>
        <authorList>
            <person name="Park H."/>
        </authorList>
    </citation>
    <scope>NUCLEOTIDE SEQUENCE</scope>
    <source>
        <strain evidence="4">ANT050790</strain>
    </source>
</reference>
<dbReference type="EMBL" id="JAFEKC020000008">
    <property type="protein sequence ID" value="KAK0513098.1"/>
    <property type="molecule type" value="Genomic_DNA"/>
</dbReference>
<evidence type="ECO:0000256" key="1">
    <source>
        <dbReference type="SAM" id="MobiDB-lite"/>
    </source>
</evidence>
<dbReference type="GO" id="GO:0015074">
    <property type="term" value="P:DNA integration"/>
    <property type="evidence" value="ECO:0007669"/>
    <property type="project" value="InterPro"/>
</dbReference>
<dbReference type="InterPro" id="IPR036397">
    <property type="entry name" value="RNaseH_sf"/>
</dbReference>
<evidence type="ECO:0000259" key="3">
    <source>
        <dbReference type="Pfam" id="PF13358"/>
    </source>
</evidence>
<evidence type="ECO:0000313" key="5">
    <source>
        <dbReference type="Proteomes" id="UP001166286"/>
    </source>
</evidence>
<dbReference type="InterPro" id="IPR009057">
    <property type="entry name" value="Homeodomain-like_sf"/>
</dbReference>
<sequence>MDPTSLQTAPLAALRTPPSTPQRKRHLELDRDQRIEIYTLSHRAGWTPRTVARHLNISVPQVYYSINHRFTPQKKKYCGRKSIINTPHRARLVEFVTSSKRTRRLRFIDVAFELGWDVSESAIRRALAKEGYHRRVARKKPPISETNRLLRLAWAIEHENWTREQWNTILWTDETWVTSGKHTKTWVTRRAGEEYDPDCIEEREPRKNGWMFWGCFSGGLGKGPCLFWEKEWGTISSETYRAHTVPLIHGWTTLHPELQLIQDGASGHSARLTREDLEERGIQMVFWPPFSPDLNPIETVWDWMKDWIDVQYQGKKLNYNQLRKAVRDAWDAVPADFLSQLIDDMPKRCKAVIRADGKHTPY</sequence>
<dbReference type="AlphaFoldDB" id="A0AA39R4D0"/>
<feature type="region of interest" description="Disordered" evidence="1">
    <location>
        <begin position="1"/>
        <end position="25"/>
    </location>
</feature>
<protein>
    <recommendedName>
        <fullName evidence="6">Transposase</fullName>
    </recommendedName>
</protein>
<accession>A0AA39R4D0</accession>
<evidence type="ECO:0008006" key="6">
    <source>
        <dbReference type="Google" id="ProtNLM"/>
    </source>
</evidence>
<dbReference type="Proteomes" id="UP001166286">
    <property type="component" value="Unassembled WGS sequence"/>
</dbReference>
<feature type="domain" description="Tc1-like transposase DDE" evidence="3">
    <location>
        <begin position="170"/>
        <end position="309"/>
    </location>
</feature>
<gene>
    <name evidence="4" type="ORF">JMJ35_004084</name>
</gene>
<name>A0AA39R4D0_9LECA</name>